<dbReference type="GO" id="GO:0070206">
    <property type="term" value="P:protein trimerization"/>
    <property type="evidence" value="ECO:0007669"/>
    <property type="project" value="InterPro"/>
</dbReference>
<name>A0AA41WX26_9ALTE</name>
<dbReference type="InterPro" id="IPR032519">
    <property type="entry name" value="YbgF_tri"/>
</dbReference>
<keyword evidence="1" id="KW-0132">Cell division</keyword>
<comment type="function">
    <text evidence="1">Mediates coordination of peptidoglycan synthesis and outer membrane constriction during cell division.</text>
</comment>
<keyword evidence="1" id="KW-0574">Periplasm</keyword>
<feature type="chain" id="PRO_5041495871" description="Cell division coordinator CpoB" evidence="1">
    <location>
        <begin position="25"/>
        <end position="270"/>
    </location>
</feature>
<dbReference type="AlphaFoldDB" id="A0AA41WX26"/>
<comment type="subcellular location">
    <subcellularLocation>
        <location evidence="1">Periplasm</location>
    </subcellularLocation>
</comment>
<keyword evidence="1" id="KW-0131">Cell cycle</keyword>
<reference evidence="3" key="1">
    <citation type="submission" date="2022-07" db="EMBL/GenBank/DDBJ databases">
        <title>Characterization of the Novel Bacterium Alteromonas immobilis LMIT006 and Alteromonas gregis LMIT007.</title>
        <authorList>
            <person name="Lin X."/>
        </authorList>
    </citation>
    <scope>NUCLEOTIDE SEQUENCE</scope>
    <source>
        <strain evidence="3">LMIT007</strain>
    </source>
</reference>
<sequence precursor="true">MENKTLLSTMVGAGLLTMSSSLFAQAPVVNLSDNDLATKVANLERVVQSRTRSQQRVQEQINDLQTELSGIRGKIEEQNFQIEKILQRQRELLLAFDIQSQQLQEAATKSNNDIGAVSLVTGKTATVNPPAQQPNANVLADSSGMVQTEAQAYRAAVDLILKQRDTKAAVPKLEAFAAEFPDSKFKPNAHYWLGQIHYNNRTWTKAKEQFGILVSQYPDSNKIADATLKLGITEKNLGNTSAARDLLAKVVSAYANSTSAKLAQEQLNLL</sequence>
<comment type="similarity">
    <text evidence="1">Belongs to the CpoB family.</text>
</comment>
<dbReference type="Proteomes" id="UP001165413">
    <property type="component" value="Unassembled WGS sequence"/>
</dbReference>
<dbReference type="Gene3D" id="1.20.5.110">
    <property type="match status" value="1"/>
</dbReference>
<protein>
    <recommendedName>
        <fullName evidence="1">Cell division coordinator CpoB</fullName>
    </recommendedName>
</protein>
<keyword evidence="4" id="KW-1185">Reference proteome</keyword>
<dbReference type="NCBIfam" id="TIGR02795">
    <property type="entry name" value="tol_pal_ybgF"/>
    <property type="match status" value="1"/>
</dbReference>
<evidence type="ECO:0000313" key="3">
    <source>
        <dbReference type="EMBL" id="MCP3428119.1"/>
    </source>
</evidence>
<organism evidence="3 4">
    <name type="scientific">Opacimonas viscosa</name>
    <dbReference type="NCBI Taxonomy" id="2961944"/>
    <lineage>
        <taxon>Bacteria</taxon>
        <taxon>Pseudomonadati</taxon>
        <taxon>Pseudomonadota</taxon>
        <taxon>Gammaproteobacteria</taxon>
        <taxon>Alteromonadales</taxon>
        <taxon>Alteromonadaceae</taxon>
        <taxon>Opacimonas</taxon>
    </lineage>
</organism>
<feature type="signal peptide" evidence="1">
    <location>
        <begin position="1"/>
        <end position="24"/>
    </location>
</feature>
<dbReference type="Gene3D" id="1.25.40.10">
    <property type="entry name" value="Tetratricopeptide repeat domain"/>
    <property type="match status" value="1"/>
</dbReference>
<dbReference type="GO" id="GO:0043093">
    <property type="term" value="P:FtsZ-dependent cytokinesis"/>
    <property type="evidence" value="ECO:0007669"/>
    <property type="project" value="UniProtKB-UniRule"/>
</dbReference>
<dbReference type="Pfam" id="PF16331">
    <property type="entry name" value="TolA_bind_tri"/>
    <property type="match status" value="1"/>
</dbReference>
<evidence type="ECO:0000256" key="1">
    <source>
        <dbReference type="HAMAP-Rule" id="MF_02066"/>
    </source>
</evidence>
<keyword evidence="1" id="KW-0732">Signal</keyword>
<gene>
    <name evidence="3" type="primary">ybgF</name>
    <name evidence="1" type="synonym">cpoB</name>
    <name evidence="3" type="ORF">NLF92_04060</name>
</gene>
<evidence type="ECO:0000313" key="4">
    <source>
        <dbReference type="Proteomes" id="UP001165413"/>
    </source>
</evidence>
<dbReference type="Pfam" id="PF13174">
    <property type="entry name" value="TPR_6"/>
    <property type="match status" value="2"/>
</dbReference>
<dbReference type="EMBL" id="JANATA010000004">
    <property type="protein sequence ID" value="MCP3428119.1"/>
    <property type="molecule type" value="Genomic_DNA"/>
</dbReference>
<dbReference type="HAMAP" id="MF_02066">
    <property type="entry name" value="CpoB"/>
    <property type="match status" value="1"/>
</dbReference>
<dbReference type="GO" id="GO:0030288">
    <property type="term" value="C:outer membrane-bounded periplasmic space"/>
    <property type="evidence" value="ECO:0007669"/>
    <property type="project" value="UniProtKB-UniRule"/>
</dbReference>
<dbReference type="InterPro" id="IPR019734">
    <property type="entry name" value="TPR_rpt"/>
</dbReference>
<proteinExistence type="inferred from homology"/>
<accession>A0AA41WX26</accession>
<dbReference type="SUPFAM" id="SSF48452">
    <property type="entry name" value="TPR-like"/>
    <property type="match status" value="1"/>
</dbReference>
<evidence type="ECO:0000259" key="2">
    <source>
        <dbReference type="Pfam" id="PF16331"/>
    </source>
</evidence>
<dbReference type="RefSeq" id="WP_254099162.1">
    <property type="nucleotide sequence ID" value="NZ_JANATA010000004.1"/>
</dbReference>
<dbReference type="InterPro" id="IPR014162">
    <property type="entry name" value="CpoB_C"/>
</dbReference>
<feature type="domain" description="YbgF trimerisation" evidence="2">
    <location>
        <begin position="36"/>
        <end position="109"/>
    </location>
</feature>
<dbReference type="InterPro" id="IPR011990">
    <property type="entry name" value="TPR-like_helical_dom_sf"/>
</dbReference>
<dbReference type="InterPro" id="IPR034706">
    <property type="entry name" value="CpoB"/>
</dbReference>
<comment type="caution">
    <text evidence="3">The sequence shown here is derived from an EMBL/GenBank/DDBJ whole genome shotgun (WGS) entry which is preliminary data.</text>
</comment>